<name>A0A516GYW9_9PROT</name>
<sequence>MLRLLFAPLFAICFAVSAQAADLAQPKGPVVLTLHGKIANTNRGALNEFEDAFFKFGSVSFDKAAQFDLAMLEKLGMTSLTVKYDTWPKAYKFEGPLLADVLKAAGATGQTIKVYALDGYGAEIPVPELRQYGVLLALKADGKYLGLGGRGPTWVVYPRDDKHPALKSHDDAKWVWSALRIEVE</sequence>
<dbReference type="OrthoDB" id="9798763at2"/>
<evidence type="ECO:0000313" key="3">
    <source>
        <dbReference type="Proteomes" id="UP000317496"/>
    </source>
</evidence>
<evidence type="ECO:0000256" key="1">
    <source>
        <dbReference type="SAM" id="SignalP"/>
    </source>
</evidence>
<feature type="signal peptide" evidence="1">
    <location>
        <begin position="1"/>
        <end position="20"/>
    </location>
</feature>
<dbReference type="Proteomes" id="UP000317496">
    <property type="component" value="Chromosome"/>
</dbReference>
<keyword evidence="1" id="KW-0732">Signal</keyword>
<dbReference type="RefSeq" id="WP_144067705.1">
    <property type="nucleotide sequence ID" value="NZ_CP041636.1"/>
</dbReference>
<feature type="chain" id="PRO_5022026127" evidence="1">
    <location>
        <begin position="21"/>
        <end position="184"/>
    </location>
</feature>
<dbReference type="SUPFAM" id="SSF56524">
    <property type="entry name" value="Oxidoreductase molybdopterin-binding domain"/>
    <property type="match status" value="1"/>
</dbReference>
<dbReference type="AlphaFoldDB" id="A0A516GYW9"/>
<dbReference type="Gene3D" id="3.90.420.10">
    <property type="entry name" value="Oxidoreductase, molybdopterin-binding domain"/>
    <property type="match status" value="1"/>
</dbReference>
<organism evidence="2 3">
    <name type="scientific">Ferrovibrio terrae</name>
    <dbReference type="NCBI Taxonomy" id="2594003"/>
    <lineage>
        <taxon>Bacteria</taxon>
        <taxon>Pseudomonadati</taxon>
        <taxon>Pseudomonadota</taxon>
        <taxon>Alphaproteobacteria</taxon>
        <taxon>Rhodospirillales</taxon>
        <taxon>Rhodospirillaceae</taxon>
        <taxon>Ferrovibrio</taxon>
    </lineage>
</organism>
<reference evidence="2 3" key="1">
    <citation type="submission" date="2019-07" db="EMBL/GenBank/DDBJ databases">
        <title>Genome sequencing for Ferrovibrio sp. K5.</title>
        <authorList>
            <person name="Park S.-J."/>
        </authorList>
    </citation>
    <scope>NUCLEOTIDE SEQUENCE [LARGE SCALE GENOMIC DNA]</scope>
    <source>
        <strain evidence="2 3">K5</strain>
    </source>
</reference>
<gene>
    <name evidence="2" type="ORF">FNB15_05280</name>
</gene>
<dbReference type="InterPro" id="IPR036374">
    <property type="entry name" value="OxRdtase_Mopterin-bd_sf"/>
</dbReference>
<protein>
    <submittedName>
        <fullName evidence="2">Molybdopterin-dependent oxidoreductase</fullName>
    </submittedName>
</protein>
<accession>A0A516GYW9</accession>
<keyword evidence="3" id="KW-1185">Reference proteome</keyword>
<proteinExistence type="predicted"/>
<evidence type="ECO:0000313" key="2">
    <source>
        <dbReference type="EMBL" id="QDO96724.1"/>
    </source>
</evidence>
<dbReference type="KEGG" id="fer:FNB15_05280"/>
<dbReference type="EMBL" id="CP041636">
    <property type="protein sequence ID" value="QDO96724.1"/>
    <property type="molecule type" value="Genomic_DNA"/>
</dbReference>